<keyword evidence="7 12" id="KW-0408">Iron</keyword>
<comment type="pathway">
    <text evidence="10 12">Porphyrin-containing compound metabolism; heme A biosynthesis; heme A from heme O: step 1/1.</text>
</comment>
<keyword evidence="3 12" id="KW-0812">Transmembrane</keyword>
<dbReference type="EC" id="1.17.99.9" evidence="12"/>
<evidence type="ECO:0000256" key="7">
    <source>
        <dbReference type="ARBA" id="ARBA00023004"/>
    </source>
</evidence>
<comment type="similarity">
    <text evidence="12">Belongs to the COX15/CtaA family. Type 2 subfamily.</text>
</comment>
<feature type="transmembrane region" description="Helical" evidence="12">
    <location>
        <begin position="287"/>
        <end position="310"/>
    </location>
</feature>
<feature type="transmembrane region" description="Helical" evidence="12">
    <location>
        <begin position="316"/>
        <end position="334"/>
    </location>
</feature>
<keyword evidence="6 12" id="KW-0560">Oxidoreductase</keyword>
<dbReference type="PANTHER" id="PTHR23289:SF2">
    <property type="entry name" value="CYTOCHROME C OXIDASE ASSEMBLY PROTEIN COX15 HOMOLOG"/>
    <property type="match status" value="1"/>
</dbReference>
<dbReference type="InterPro" id="IPR023754">
    <property type="entry name" value="HemeA_Synthase_type2"/>
</dbReference>
<dbReference type="GO" id="GO:0120547">
    <property type="term" value="F:heme A synthase activity"/>
    <property type="evidence" value="ECO:0007669"/>
    <property type="project" value="UniProtKB-EC"/>
</dbReference>
<protein>
    <recommendedName>
        <fullName evidence="12">Heme A synthase</fullName>
        <shortName evidence="12">HAS</shortName>
        <ecNumber evidence="12">1.17.99.9</ecNumber>
    </recommendedName>
    <alternativeName>
        <fullName evidence="12">Cytochrome aa3-controlling protein</fullName>
    </alternativeName>
</protein>
<evidence type="ECO:0000256" key="12">
    <source>
        <dbReference type="HAMAP-Rule" id="MF_01665"/>
    </source>
</evidence>
<evidence type="ECO:0000256" key="6">
    <source>
        <dbReference type="ARBA" id="ARBA00023002"/>
    </source>
</evidence>
<dbReference type="AlphaFoldDB" id="A0A7Y3RP33"/>
<evidence type="ECO:0000313" key="14">
    <source>
        <dbReference type="Proteomes" id="UP000536835"/>
    </source>
</evidence>
<feature type="transmembrane region" description="Helical" evidence="12">
    <location>
        <begin position="127"/>
        <end position="145"/>
    </location>
</feature>
<feature type="transmembrane region" description="Helical" evidence="12">
    <location>
        <begin position="98"/>
        <end position="115"/>
    </location>
</feature>
<dbReference type="GO" id="GO:0006784">
    <property type="term" value="P:heme A biosynthetic process"/>
    <property type="evidence" value="ECO:0007669"/>
    <property type="project" value="UniProtKB-UniRule"/>
</dbReference>
<dbReference type="RefSeq" id="WP_173200184.1">
    <property type="nucleotide sequence ID" value="NZ_JABFCX010000003.1"/>
</dbReference>
<dbReference type="GO" id="GO:0005886">
    <property type="term" value="C:plasma membrane"/>
    <property type="evidence" value="ECO:0007669"/>
    <property type="project" value="UniProtKB-SubCell"/>
</dbReference>
<feature type="binding site" description="axial binding residue" evidence="12">
    <location>
        <position position="318"/>
    </location>
    <ligand>
        <name>heme</name>
        <dbReference type="ChEBI" id="CHEBI:30413"/>
    </ligand>
    <ligandPart>
        <name>Fe</name>
        <dbReference type="ChEBI" id="CHEBI:18248"/>
    </ligandPart>
</feature>
<evidence type="ECO:0000313" key="13">
    <source>
        <dbReference type="EMBL" id="NNU17096.1"/>
    </source>
</evidence>
<evidence type="ECO:0000256" key="3">
    <source>
        <dbReference type="ARBA" id="ARBA00022692"/>
    </source>
</evidence>
<feature type="binding site" description="axial binding residue" evidence="12">
    <location>
        <position position="261"/>
    </location>
    <ligand>
        <name>heme</name>
        <dbReference type="ChEBI" id="CHEBI:30413"/>
    </ligand>
    <ligandPart>
        <name>Fe</name>
        <dbReference type="ChEBI" id="CHEBI:18248"/>
    </ligandPart>
</feature>
<keyword evidence="8 12" id="KW-0350">Heme biosynthesis</keyword>
<dbReference type="Proteomes" id="UP000536835">
    <property type="component" value="Unassembled WGS sequence"/>
</dbReference>
<dbReference type="UniPathway" id="UPA00269">
    <property type="reaction ID" value="UER00713"/>
</dbReference>
<dbReference type="InterPro" id="IPR003780">
    <property type="entry name" value="COX15/CtaA_fam"/>
</dbReference>
<feature type="transmembrane region" description="Helical" evidence="12">
    <location>
        <begin position="160"/>
        <end position="182"/>
    </location>
</feature>
<evidence type="ECO:0000256" key="8">
    <source>
        <dbReference type="ARBA" id="ARBA00023133"/>
    </source>
</evidence>
<keyword evidence="4 12" id="KW-0479">Metal-binding</keyword>
<name>A0A7Y3RP33_9PROT</name>
<comment type="catalytic activity">
    <reaction evidence="11">
        <text>Fe(II)-heme o + 2 A + H2O = Fe(II)-heme a + 2 AH2</text>
        <dbReference type="Rhea" id="RHEA:63388"/>
        <dbReference type="ChEBI" id="CHEBI:13193"/>
        <dbReference type="ChEBI" id="CHEBI:15377"/>
        <dbReference type="ChEBI" id="CHEBI:17499"/>
        <dbReference type="ChEBI" id="CHEBI:60530"/>
        <dbReference type="ChEBI" id="CHEBI:61715"/>
        <dbReference type="EC" id="1.17.99.9"/>
    </reaction>
    <physiologicalReaction direction="left-to-right" evidence="11">
        <dbReference type="Rhea" id="RHEA:63389"/>
    </physiologicalReaction>
</comment>
<dbReference type="GO" id="GO:0046872">
    <property type="term" value="F:metal ion binding"/>
    <property type="evidence" value="ECO:0007669"/>
    <property type="project" value="UniProtKB-KW"/>
</dbReference>
<evidence type="ECO:0000256" key="5">
    <source>
        <dbReference type="ARBA" id="ARBA00022989"/>
    </source>
</evidence>
<keyword evidence="12" id="KW-1003">Cell membrane</keyword>
<keyword evidence="14" id="KW-1185">Reference proteome</keyword>
<evidence type="ECO:0000256" key="11">
    <source>
        <dbReference type="ARBA" id="ARBA00048044"/>
    </source>
</evidence>
<feature type="transmembrane region" description="Helical" evidence="12">
    <location>
        <begin position="12"/>
        <end position="32"/>
    </location>
</feature>
<accession>A0A7Y3RP33</accession>
<keyword evidence="9 12" id="KW-0472">Membrane</keyword>
<evidence type="ECO:0000256" key="10">
    <source>
        <dbReference type="ARBA" id="ARBA00044501"/>
    </source>
</evidence>
<comment type="subcellular location">
    <subcellularLocation>
        <location evidence="12">Cell membrane</location>
        <topology evidence="12">Multi-pass membrane protein</topology>
    </subcellularLocation>
    <subcellularLocation>
        <location evidence="2">Membrane</location>
        <topology evidence="2">Multi-pass membrane protein</topology>
    </subcellularLocation>
</comment>
<comment type="cofactor">
    <cofactor evidence="1 12">
        <name>heme b</name>
        <dbReference type="ChEBI" id="CHEBI:60344"/>
    </cofactor>
</comment>
<dbReference type="EMBL" id="JABFCX010000003">
    <property type="protein sequence ID" value="NNU17096.1"/>
    <property type="molecule type" value="Genomic_DNA"/>
</dbReference>
<feature type="transmembrane region" description="Helical" evidence="12">
    <location>
        <begin position="263"/>
        <end position="280"/>
    </location>
</feature>
<dbReference type="PANTHER" id="PTHR23289">
    <property type="entry name" value="CYTOCHROME C OXIDASE ASSEMBLY PROTEIN COX15"/>
    <property type="match status" value="1"/>
</dbReference>
<evidence type="ECO:0000256" key="2">
    <source>
        <dbReference type="ARBA" id="ARBA00004141"/>
    </source>
</evidence>
<comment type="function">
    <text evidence="12">Catalyzes the conversion of heme O to heme A by two successive hydroxylations of the methyl group at C8. The first hydroxylation forms heme I, the second hydroxylation results in an unstable dihydroxymethyl group, which spontaneously dehydrates, resulting in the formyl group of heme A.</text>
</comment>
<dbReference type="HAMAP" id="MF_01665">
    <property type="entry name" value="HemeA_synth_type2"/>
    <property type="match status" value="1"/>
</dbReference>
<comment type="subunit">
    <text evidence="12">Interacts with CtaB.</text>
</comment>
<feature type="transmembrane region" description="Helical" evidence="12">
    <location>
        <begin position="194"/>
        <end position="219"/>
    </location>
</feature>
<sequence length="357" mass="38976">MLNTTNPSHRPVAIWLTLMAVLIAIMVVIGGATRLTDSGLSITEWDLVMGTLPPLSDADWQEAFALYKQIPEYERVNAGMSLEEFKFIFWWEWGHRNLGRFIGLAFLIPMVVFWVQGRVTGALKWRLPGLFLLICLQGAIGWFMVSSGLSERVDVSQYRLALHLSTALVLFALIVLQAVALVKPRGFAEVADPWVGRSAVILLAVSSVQIVLGAFVAGLRAGSSYNSWPLMDGKFVPDGYFGADARVLDLFERVEAVQFNHRTMAYAVMAAAAVFVWKALQAGEKRIAHMVGGAITLQVILGIWTIVAAVPLWLGLAHQAGALLILATLTYAVYGLTGRPLPRSAAEAPQSLQTQAS</sequence>
<comment type="caution">
    <text evidence="13">The sequence shown here is derived from an EMBL/GenBank/DDBJ whole genome shotgun (WGS) entry which is preliminary data.</text>
</comment>
<reference evidence="13 14" key="1">
    <citation type="submission" date="2020-05" db="EMBL/GenBank/DDBJ databases">
        <title>Parvularcula mediterraneae sp. nov., isolated from polypropylene straw from shallow seawater of the seashore of Laganas in Zakynthos island, Greece.</title>
        <authorList>
            <person name="Szabo I."/>
            <person name="Al-Omari J."/>
            <person name="Rado J."/>
            <person name="Szerdahelyi G.S."/>
        </authorList>
    </citation>
    <scope>NUCLEOTIDE SEQUENCE [LARGE SCALE GENOMIC DNA]</scope>
    <source>
        <strain evidence="13 14">ZS-1/3</strain>
    </source>
</reference>
<dbReference type="Pfam" id="PF02628">
    <property type="entry name" value="COX15-CtaA"/>
    <property type="match status" value="1"/>
</dbReference>
<evidence type="ECO:0000256" key="1">
    <source>
        <dbReference type="ARBA" id="ARBA00001970"/>
    </source>
</evidence>
<evidence type="ECO:0000256" key="4">
    <source>
        <dbReference type="ARBA" id="ARBA00022723"/>
    </source>
</evidence>
<proteinExistence type="inferred from homology"/>
<gene>
    <name evidence="12" type="primary">ctaA</name>
    <name evidence="13" type="ORF">HK107_12265</name>
</gene>
<keyword evidence="5 12" id="KW-1133">Transmembrane helix</keyword>
<organism evidence="13 14">
    <name type="scientific">Parvularcula mediterranea</name>
    <dbReference type="NCBI Taxonomy" id="2732508"/>
    <lineage>
        <taxon>Bacteria</taxon>
        <taxon>Pseudomonadati</taxon>
        <taxon>Pseudomonadota</taxon>
        <taxon>Alphaproteobacteria</taxon>
        <taxon>Parvularculales</taxon>
        <taxon>Parvularculaceae</taxon>
        <taxon>Parvularcula</taxon>
    </lineage>
</organism>
<evidence type="ECO:0000256" key="9">
    <source>
        <dbReference type="ARBA" id="ARBA00023136"/>
    </source>
</evidence>